<proteinExistence type="predicted"/>
<dbReference type="Proteomes" id="UP001055879">
    <property type="component" value="Linkage Group LG16"/>
</dbReference>
<evidence type="ECO:0000313" key="2">
    <source>
        <dbReference type="Proteomes" id="UP001055879"/>
    </source>
</evidence>
<dbReference type="EMBL" id="CM042062">
    <property type="protein sequence ID" value="KAI3669137.1"/>
    <property type="molecule type" value="Genomic_DNA"/>
</dbReference>
<accession>A0ACB8XMG3</accession>
<keyword evidence="2" id="KW-1185">Reference proteome</keyword>
<evidence type="ECO:0000313" key="1">
    <source>
        <dbReference type="EMBL" id="KAI3669137.1"/>
    </source>
</evidence>
<protein>
    <submittedName>
        <fullName evidence="1">Uncharacterized protein</fullName>
    </submittedName>
</protein>
<sequence length="647" mass="71456">MATPQVKFSIAASQTANSDLCTPTKHSPNDSVSMVRVIVRVRPFLPHEGSGSGFGDTAIDKSIPCVSILDSPLESASEVTVHLKDPYSSRNASYKLDSFYGQEDNNVRQIFEREVMPLIPAVINGSNATVFAYGATGSGKTFTMQGTNELPGLMPMAASTILSMCENMGRTVEISYYEIYMERCYDLLEVKTKEIAIFDNKDGHPHLKRLAKIQIHSMLDFQEAFFYGMKRRKVAHTGLNDVSSRSHGVLVISVSRPCEIGPGNTLIGKLNLIDLAGNEDNRKTGNEGVRLLESTKINQSLFALSNVIYALNNNNSRIPYRDSKLTRILQDSLGGTSHAVMVACLNPGDYEQSVHTVSLAARSRRISNSVHSAQKHNTPNIQVNMEAKLRAWLESKGKTKSAQRQEGLCSPSLTRTPHSITSMKKLNTFQSAGKPKAINNKSFVNPKDRSNNEGFISCLMGTDESAYKNKISKKLQLSGDKILLESTSCTLEQQAQNVENATMPMIKEDSLGSWMISERTNELRKVLSPIKSNVNMDEICMAICDPMTPNKSVSDDETENTNTPLNKFKAMSCNLKSTLAQEYINFLNIASKMELLQLKGIGEKMAEYILELRDTSPLKSLNDLEKIGLSSKQVGNMFGRTARGLFD</sequence>
<comment type="caution">
    <text evidence="1">The sequence shown here is derived from an EMBL/GenBank/DDBJ whole genome shotgun (WGS) entry which is preliminary data.</text>
</comment>
<reference evidence="2" key="1">
    <citation type="journal article" date="2022" name="Mol. Ecol. Resour.">
        <title>The genomes of chicory, endive, great burdock and yacon provide insights into Asteraceae palaeo-polyploidization history and plant inulin production.</title>
        <authorList>
            <person name="Fan W."/>
            <person name="Wang S."/>
            <person name="Wang H."/>
            <person name="Wang A."/>
            <person name="Jiang F."/>
            <person name="Liu H."/>
            <person name="Zhao H."/>
            <person name="Xu D."/>
            <person name="Zhang Y."/>
        </authorList>
    </citation>
    <scope>NUCLEOTIDE SEQUENCE [LARGE SCALE GENOMIC DNA]</scope>
    <source>
        <strain evidence="2">cv. Niubang</strain>
    </source>
</reference>
<name>A0ACB8XMG3_ARCLA</name>
<gene>
    <name evidence="1" type="ORF">L6452_40361</name>
</gene>
<organism evidence="1 2">
    <name type="scientific">Arctium lappa</name>
    <name type="common">Greater burdock</name>
    <name type="synonym">Lappa major</name>
    <dbReference type="NCBI Taxonomy" id="4217"/>
    <lineage>
        <taxon>Eukaryota</taxon>
        <taxon>Viridiplantae</taxon>
        <taxon>Streptophyta</taxon>
        <taxon>Embryophyta</taxon>
        <taxon>Tracheophyta</taxon>
        <taxon>Spermatophyta</taxon>
        <taxon>Magnoliopsida</taxon>
        <taxon>eudicotyledons</taxon>
        <taxon>Gunneridae</taxon>
        <taxon>Pentapetalae</taxon>
        <taxon>asterids</taxon>
        <taxon>campanulids</taxon>
        <taxon>Asterales</taxon>
        <taxon>Asteraceae</taxon>
        <taxon>Carduoideae</taxon>
        <taxon>Cardueae</taxon>
        <taxon>Arctiinae</taxon>
        <taxon>Arctium</taxon>
    </lineage>
</organism>
<reference evidence="1 2" key="2">
    <citation type="journal article" date="2022" name="Mol. Ecol. Resour.">
        <title>The genomes of chicory, endive, great burdock and yacon provide insights into Asteraceae paleo-polyploidization history and plant inulin production.</title>
        <authorList>
            <person name="Fan W."/>
            <person name="Wang S."/>
            <person name="Wang H."/>
            <person name="Wang A."/>
            <person name="Jiang F."/>
            <person name="Liu H."/>
            <person name="Zhao H."/>
            <person name="Xu D."/>
            <person name="Zhang Y."/>
        </authorList>
    </citation>
    <scope>NUCLEOTIDE SEQUENCE [LARGE SCALE GENOMIC DNA]</scope>
    <source>
        <strain evidence="2">cv. Niubang</strain>
    </source>
</reference>